<keyword evidence="2" id="KW-0255">Endonuclease</keyword>
<evidence type="ECO:0000259" key="1">
    <source>
        <dbReference type="Pfam" id="PF13391"/>
    </source>
</evidence>
<dbReference type="InterPro" id="IPR003615">
    <property type="entry name" value="HNH_nuc"/>
</dbReference>
<keyword evidence="3" id="KW-1185">Reference proteome</keyword>
<comment type="caution">
    <text evidence="2">The sequence shown here is derived from an EMBL/GenBank/DDBJ whole genome shotgun (WGS) entry which is preliminary data.</text>
</comment>
<dbReference type="AlphaFoldDB" id="A0A4Q7YLI4"/>
<dbReference type="Pfam" id="PF13391">
    <property type="entry name" value="HNH_2"/>
    <property type="match status" value="1"/>
</dbReference>
<accession>A0A4Q7YLI4</accession>
<dbReference type="GO" id="GO:0004519">
    <property type="term" value="F:endonuclease activity"/>
    <property type="evidence" value="ECO:0007669"/>
    <property type="project" value="UniProtKB-KW"/>
</dbReference>
<dbReference type="EMBL" id="SHKX01000013">
    <property type="protein sequence ID" value="RZU38427.1"/>
    <property type="molecule type" value="Genomic_DNA"/>
</dbReference>
<reference evidence="2 3" key="1">
    <citation type="submission" date="2019-02" db="EMBL/GenBank/DDBJ databases">
        <title>Genomic Encyclopedia of Type Strains, Phase IV (KMG-IV): sequencing the most valuable type-strain genomes for metagenomic binning, comparative biology and taxonomic classification.</title>
        <authorList>
            <person name="Goeker M."/>
        </authorList>
    </citation>
    <scope>NUCLEOTIDE SEQUENCE [LARGE SCALE GENOMIC DNA]</scope>
    <source>
        <strain evidence="2 3">DSM 105135</strain>
    </source>
</reference>
<proteinExistence type="predicted"/>
<keyword evidence="2" id="KW-0540">Nuclease</keyword>
<evidence type="ECO:0000313" key="2">
    <source>
        <dbReference type="EMBL" id="RZU38427.1"/>
    </source>
</evidence>
<sequence length="261" mass="29572">MTSSNSKLWTRDQVKLAFHLYCQLPFGKLHSRNPEIIELAGLIGRTPSALAYKLVNLASLDPSITGSGRVGMKNSSKLDQEVWDEFNANWEQLAVECEQQRQLLNTTKAMPNLVVADEIDADFSGETRAVIIQQRIKQQFFRKAVLSSYRGRCCMTGVSDNVLLVASHIVPWSQDKANRLNPRNGLCLSTLHDRAFDQGLLTLDSNYRVLLSESLLSTGNLFLQTAFWGLQDQPIELPERFLPSPEFVQWHREHRFQGVPT</sequence>
<dbReference type="Proteomes" id="UP000292423">
    <property type="component" value="Unassembled WGS sequence"/>
</dbReference>
<dbReference type="OrthoDB" id="529575at2"/>
<keyword evidence="2" id="KW-0378">Hydrolase</keyword>
<gene>
    <name evidence="2" type="ORF">EV700_2358</name>
</gene>
<organism evidence="2 3">
    <name type="scientific">Fluviicoccus keumensis</name>
    <dbReference type="NCBI Taxonomy" id="1435465"/>
    <lineage>
        <taxon>Bacteria</taxon>
        <taxon>Pseudomonadati</taxon>
        <taxon>Pseudomonadota</taxon>
        <taxon>Gammaproteobacteria</taxon>
        <taxon>Moraxellales</taxon>
        <taxon>Moraxellaceae</taxon>
        <taxon>Fluviicoccus</taxon>
    </lineage>
</organism>
<dbReference type="RefSeq" id="WP_130413997.1">
    <property type="nucleotide sequence ID" value="NZ_SHKX01000013.1"/>
</dbReference>
<evidence type="ECO:0000313" key="3">
    <source>
        <dbReference type="Proteomes" id="UP000292423"/>
    </source>
</evidence>
<protein>
    <submittedName>
        <fullName evidence="2">Putative restriction endonuclease</fullName>
    </submittedName>
</protein>
<feature type="domain" description="HNH nuclease" evidence="1">
    <location>
        <begin position="153"/>
        <end position="204"/>
    </location>
</feature>
<name>A0A4Q7YLI4_9GAMM</name>